<dbReference type="InterPro" id="IPR011009">
    <property type="entry name" value="Kinase-like_dom_sf"/>
</dbReference>
<feature type="compositionally biased region" description="Polar residues" evidence="14">
    <location>
        <begin position="453"/>
        <end position="462"/>
    </location>
</feature>
<dbReference type="PROSITE" id="PS50157">
    <property type="entry name" value="ZINC_FINGER_C2H2_2"/>
    <property type="match status" value="1"/>
</dbReference>
<evidence type="ECO:0000256" key="1">
    <source>
        <dbReference type="ARBA" id="ARBA00001913"/>
    </source>
</evidence>
<dbReference type="SUPFAM" id="SSF54928">
    <property type="entry name" value="RNA-binding domain, RBD"/>
    <property type="match status" value="2"/>
</dbReference>
<feature type="compositionally biased region" description="Basic and acidic residues" evidence="14">
    <location>
        <begin position="843"/>
        <end position="857"/>
    </location>
</feature>
<dbReference type="Gene3D" id="3.30.70.330">
    <property type="match status" value="1"/>
</dbReference>
<dbReference type="InterPro" id="IPR041591">
    <property type="entry name" value="OCRE"/>
</dbReference>
<reference evidence="18" key="1">
    <citation type="journal article" date="2023" name="Science">
        <title>Genome structures resolve the early diversification of teleost fishes.</title>
        <authorList>
            <person name="Parey E."/>
            <person name="Louis A."/>
            <person name="Montfort J."/>
            <person name="Bouchez O."/>
            <person name="Roques C."/>
            <person name="Iampietro C."/>
            <person name="Lluch J."/>
            <person name="Castinel A."/>
            <person name="Donnadieu C."/>
            <person name="Desvignes T."/>
            <person name="Floi Bucao C."/>
            <person name="Jouanno E."/>
            <person name="Wen M."/>
            <person name="Mejri S."/>
            <person name="Dirks R."/>
            <person name="Jansen H."/>
            <person name="Henkel C."/>
            <person name="Chen W.J."/>
            <person name="Zahm M."/>
            <person name="Cabau C."/>
            <person name="Klopp C."/>
            <person name="Thompson A.W."/>
            <person name="Robinson-Rechavi M."/>
            <person name="Braasch I."/>
            <person name="Lecointre G."/>
            <person name="Bobe J."/>
            <person name="Postlethwait J.H."/>
            <person name="Berthelot C."/>
            <person name="Roest Crollius H."/>
            <person name="Guiguen Y."/>
        </authorList>
    </citation>
    <scope>NUCLEOTIDE SEQUENCE</scope>
    <source>
        <strain evidence="18">Concon-B</strain>
    </source>
</reference>
<evidence type="ECO:0000256" key="2">
    <source>
        <dbReference type="ARBA" id="ARBA00004123"/>
    </source>
</evidence>
<dbReference type="InterPro" id="IPR000719">
    <property type="entry name" value="Prot_kinase_dom"/>
</dbReference>
<dbReference type="GO" id="GO:0008270">
    <property type="term" value="F:zinc ion binding"/>
    <property type="evidence" value="ECO:0007669"/>
    <property type="project" value="UniProtKB-KW"/>
</dbReference>
<dbReference type="OrthoDB" id="29221at2759"/>
<dbReference type="Pfam" id="PF00069">
    <property type="entry name" value="Pkinase"/>
    <property type="match status" value="1"/>
</dbReference>
<dbReference type="GO" id="GO:0030659">
    <property type="term" value="C:cytoplasmic vesicle membrane"/>
    <property type="evidence" value="ECO:0007669"/>
    <property type="project" value="UniProtKB-SubCell"/>
</dbReference>
<dbReference type="InterPro" id="IPR000504">
    <property type="entry name" value="RRM_dom"/>
</dbReference>
<dbReference type="Proteomes" id="UP001152803">
    <property type="component" value="Unassembled WGS sequence"/>
</dbReference>
<dbReference type="PROSITE" id="PS50102">
    <property type="entry name" value="RRM"/>
    <property type="match status" value="1"/>
</dbReference>
<dbReference type="GO" id="GO:0004672">
    <property type="term" value="F:protein kinase activity"/>
    <property type="evidence" value="ECO:0007669"/>
    <property type="project" value="InterPro"/>
</dbReference>
<evidence type="ECO:0000256" key="9">
    <source>
        <dbReference type="ARBA" id="ARBA00038588"/>
    </source>
</evidence>
<feature type="compositionally biased region" description="Basic and acidic residues" evidence="14">
    <location>
        <begin position="764"/>
        <end position="778"/>
    </location>
</feature>
<evidence type="ECO:0000256" key="8">
    <source>
        <dbReference type="ARBA" id="ARBA00023329"/>
    </source>
</evidence>
<evidence type="ECO:0000256" key="5">
    <source>
        <dbReference type="ARBA" id="ARBA00022860"/>
    </source>
</evidence>
<feature type="region of interest" description="Disordered" evidence="14">
    <location>
        <begin position="1526"/>
        <end position="1571"/>
    </location>
</feature>
<dbReference type="PANTHER" id="PTHR13948:SF37">
    <property type="entry name" value="RNA-BINDING PROTEIN 6 ISOFORM X1"/>
    <property type="match status" value="1"/>
</dbReference>
<feature type="compositionally biased region" description="Basic and acidic residues" evidence="14">
    <location>
        <begin position="1017"/>
        <end position="1028"/>
    </location>
</feature>
<keyword evidence="8" id="KW-0968">Cytoplasmic vesicle</keyword>
<evidence type="ECO:0000313" key="19">
    <source>
        <dbReference type="Proteomes" id="UP001152803"/>
    </source>
</evidence>
<feature type="compositionally biased region" description="Basic and acidic residues" evidence="14">
    <location>
        <begin position="1744"/>
        <end position="1757"/>
    </location>
</feature>
<keyword evidence="13" id="KW-0694">RNA-binding</keyword>
<feature type="domain" description="RRM" evidence="16">
    <location>
        <begin position="1267"/>
        <end position="1348"/>
    </location>
</feature>
<protein>
    <recommendedName>
        <fullName evidence="10">CaM kinase-like vesicle-associated protein</fullName>
    </recommendedName>
</protein>
<evidence type="ECO:0000256" key="11">
    <source>
        <dbReference type="ARBA" id="ARBA00055881"/>
    </source>
</evidence>
<keyword evidence="12" id="KW-0862">Zinc</keyword>
<dbReference type="GO" id="GO:0005634">
    <property type="term" value="C:nucleus"/>
    <property type="evidence" value="ECO:0007669"/>
    <property type="project" value="UniProtKB-SubCell"/>
</dbReference>
<feature type="region of interest" description="Disordered" evidence="14">
    <location>
        <begin position="416"/>
        <end position="491"/>
    </location>
</feature>
<evidence type="ECO:0000259" key="17">
    <source>
        <dbReference type="PROSITE" id="PS50157"/>
    </source>
</evidence>
<feature type="compositionally biased region" description="Polar residues" evidence="14">
    <location>
        <begin position="1186"/>
        <end position="1202"/>
    </location>
</feature>
<sequence length="1828" mass="207298">MVLDAETSTAPGELQQRVRLSLAENPEAVRPHKHRGRLLGAAGTHCPECGRGLTRSFHLLPQGSMKAETCWLSLLFILSPTGQVAARVAMPFSCLTFGEKKDYNSPSEVTDKYDLGQIVKSEEFCEIFRAKDKNTLKMYTCKKFQKRDGRKVRKAAKNEVLILKMVKHPNILQLVDVFETRKEYFLFLELATGREVFDWILDQGYYSERDTSNVMRQVLEAVAYLHSLRIVHRNLKLENLVYYNRLKHSKIVISDFHLAKLENGLIKDPCGTPEYLAPEVVGRQRYGRPVDCWAIGVIMYILLSGNPPFYDEADDDDYENHDKNLFRKILSGDYEFDSPYWDDISDSAKGLVAGLMEVEQDQRLTAQEAINHEWISGNAASDKNIKDGVCAQIEKNFAKAKWKKAVRVTTLMKRLRAPEQSESAATGPASGAPASTMTPSASADPPIAPGTKPENTPTSSVANEDPSMRCNGEAPAALQPTTEARDEQNGWVKGRKSIDTCRCWQLPGRHCKIMWDGPRPGPRGGLPFRGDPRGEMFEGRECPAPEFRGRDGKPMGHRPPDRPPMDMRRFDRPADMRPREMEPLDMRGRETQRDFFRPGDEADAGMRRRFDMEMRNKLQGPPDFMGPGRHPLDMAGRDMNPRGLREPNDAFMGIRERERFRMDMPGFNEPPMDSRRRLPMDLMNRDEGFREMHDRERPRMGMDDIDGFSMDMPPREREIMDFDRRGGTPLNPRGRFESDMDFRNRTRNSAEFRERERSPMNFRENEGVPMDVRGRPDVPPDFVAMNRPKFRGGDGNFRDMEFPEQRGSRGRDEKSHSDEWHGRDVRDRGPFPPQIKGTPPFPKGRERFPPPRCREGDPGSGEVADFPGRERPSSEFPVEKDGSFSFPRPGREAMDSQSWERNAPPDHFPGHDVPPFGRRGPQEPPLPHMEPPQLNAPNRENEAKRWSRDQDPKQNQNAPARGRSPFLRGADSAQGKSQTGPDHVAEGHSHFAEPKNLLKKPGQEGGKEEFLDNSSSDCRDQDYRDIDYRTGSGRAYDYERRDQPGPEKPVKEPKPVPPQRFNDSASQDQDYRSASVKKEVSNTISITGIPKTATMEQILGAFAVRDGVPMQGMKIKNVVPGYSYDTAYVEFLNLEDAVHFMESNQGSLKVGTKTALMRYIQPDRNSKETPEAVLKESQPQEPLLPTPSTAKKQPPETANQDGHGQKPPADLLSQGAWQRSSNLTPEAWQQQMDQQQQQQQQLEAESWGARNPRHPPRQMDPIFKESKTMIIKNVKPTTTVETILKALDPYAYLDERNVRLVRGKPMGAKCFCFVDMDSHEQVARLVELLSSAPLMIDGVRVYVEIAKPLKNQNYRRDFDKSNTSLLGYPPDAVMMEQYYNQPVQPLLPTPAVIQGDPVLPVSRDSTVSSDPQLNSNVIQAPDPQASAVMPALTATGDGTEYNYATETPDMSSYLYDATSGFYYDPQTTLYYDPSSRYFYNAQTQQYLYWDTTTKAYIPVPGYTTDTQPPSANASVPVAVAVAAPPETLSAEGPLDGTKATDAGLEKKEDEEAAPRLEKKEKEKEKEEKPRSLAAFKIMKDMERWAKIQNRQKDSVRAPSPVLKIPGAPEERKNSKAADAAFAIFERKGIAGDDLFKKPLAPPKKDDKSLKRPMDSLGLLAADYGAGSDEEEEEKHEAPRAAKPQPEEAEDKLTDWKKMACLLCRRQFPNKDALVRHQQLSDLHKQNMEIHLKIKRSKKELEALENQEKQLFSRETRDSSGSPEIKRKKYHNSWQNAPRPVKDMHKASERPGLGSEPVERKKKEPVVWNHATYKQAVRKAMFARFKELE</sequence>
<feature type="compositionally biased region" description="Basic and acidic residues" evidence="14">
    <location>
        <begin position="1633"/>
        <end position="1653"/>
    </location>
</feature>
<comment type="subcellular location">
    <subcellularLocation>
        <location evidence="3">Cytoplasmic vesicle membrane</location>
        <topology evidence="3">Peripheral membrane protein</topology>
    </subcellularLocation>
    <subcellularLocation>
        <location evidence="2">Nucleus</location>
    </subcellularLocation>
</comment>
<comment type="similarity">
    <text evidence="4">Belongs to the protein kinase superfamily. CAMK Ser/Thr protein kinase family.</text>
</comment>
<dbReference type="PROSITE" id="PS50011">
    <property type="entry name" value="PROTEIN_KINASE_DOM"/>
    <property type="match status" value="1"/>
</dbReference>
<feature type="compositionally biased region" description="Basic and acidic residues" evidence="14">
    <location>
        <begin position="796"/>
        <end position="829"/>
    </location>
</feature>
<dbReference type="GO" id="GO:0005524">
    <property type="term" value="F:ATP binding"/>
    <property type="evidence" value="ECO:0007669"/>
    <property type="project" value="InterPro"/>
</dbReference>
<keyword evidence="19" id="KW-1185">Reference proteome</keyword>
<evidence type="ECO:0000259" key="16">
    <source>
        <dbReference type="PROSITE" id="PS50102"/>
    </source>
</evidence>
<evidence type="ECO:0000313" key="18">
    <source>
        <dbReference type="EMBL" id="KAJ8265391.1"/>
    </source>
</evidence>
<evidence type="ECO:0000256" key="10">
    <source>
        <dbReference type="ARBA" id="ARBA00039200"/>
    </source>
</evidence>
<dbReference type="GO" id="GO:0000398">
    <property type="term" value="P:mRNA splicing, via spliceosome"/>
    <property type="evidence" value="ECO:0007669"/>
    <property type="project" value="TreeGrafter"/>
</dbReference>
<feature type="region of interest" description="Disordered" evidence="14">
    <location>
        <begin position="1163"/>
        <end position="1260"/>
    </location>
</feature>
<feature type="compositionally biased region" description="Basic and acidic residues" evidence="14">
    <location>
        <begin position="983"/>
        <end position="993"/>
    </location>
</feature>
<dbReference type="SMART" id="SM00360">
    <property type="entry name" value="RRM"/>
    <property type="match status" value="2"/>
</dbReference>
<evidence type="ECO:0000256" key="14">
    <source>
        <dbReference type="SAM" id="MobiDB-lite"/>
    </source>
</evidence>
<organism evidence="18 19">
    <name type="scientific">Conger conger</name>
    <name type="common">Conger eel</name>
    <name type="synonym">Muraena conger</name>
    <dbReference type="NCBI Taxonomy" id="82655"/>
    <lineage>
        <taxon>Eukaryota</taxon>
        <taxon>Metazoa</taxon>
        <taxon>Chordata</taxon>
        <taxon>Craniata</taxon>
        <taxon>Vertebrata</taxon>
        <taxon>Euteleostomi</taxon>
        <taxon>Actinopterygii</taxon>
        <taxon>Neopterygii</taxon>
        <taxon>Teleostei</taxon>
        <taxon>Anguilliformes</taxon>
        <taxon>Congridae</taxon>
        <taxon>Conger</taxon>
    </lineage>
</organism>
<feature type="compositionally biased region" description="Low complexity" evidence="14">
    <location>
        <begin position="423"/>
        <end position="445"/>
    </location>
</feature>
<dbReference type="Pfam" id="PF17780">
    <property type="entry name" value="OCRE"/>
    <property type="match status" value="1"/>
</dbReference>
<dbReference type="GO" id="GO:0045202">
    <property type="term" value="C:synapse"/>
    <property type="evidence" value="ECO:0007669"/>
    <property type="project" value="UniProtKB-ARBA"/>
</dbReference>
<gene>
    <name evidence="18" type="ORF">COCON_G00144900</name>
</gene>
<keyword evidence="6" id="KW-0472">Membrane</keyword>
<dbReference type="InterPro" id="IPR013087">
    <property type="entry name" value="Znf_C2H2_type"/>
</dbReference>
<feature type="compositionally biased region" description="Polar residues" evidence="14">
    <location>
        <begin position="1215"/>
        <end position="1228"/>
    </location>
</feature>
<dbReference type="PANTHER" id="PTHR13948">
    <property type="entry name" value="RNA-BINDING PROTEIN"/>
    <property type="match status" value="1"/>
</dbReference>
<dbReference type="EMBL" id="JAFJMO010000010">
    <property type="protein sequence ID" value="KAJ8265391.1"/>
    <property type="molecule type" value="Genomic_DNA"/>
</dbReference>
<evidence type="ECO:0000256" key="3">
    <source>
        <dbReference type="ARBA" id="ARBA00004284"/>
    </source>
</evidence>
<feature type="region of interest" description="Disordered" evidence="14">
    <location>
        <begin position="544"/>
        <end position="571"/>
    </location>
</feature>
<dbReference type="Gene3D" id="3.30.200.20">
    <property type="entry name" value="Phosphorylase Kinase, domain 1"/>
    <property type="match status" value="1"/>
</dbReference>
<feature type="compositionally biased region" description="Basic and acidic residues" evidence="14">
    <location>
        <begin position="939"/>
        <end position="952"/>
    </location>
</feature>
<feature type="compositionally biased region" description="Low complexity" evidence="14">
    <location>
        <begin position="1229"/>
        <end position="1241"/>
    </location>
</feature>
<dbReference type="Gene3D" id="1.10.510.10">
    <property type="entry name" value="Transferase(Phosphotransferase) domain 1"/>
    <property type="match status" value="1"/>
</dbReference>
<dbReference type="FunFam" id="1.10.510.10:FF:000188">
    <property type="entry name" value="CaM kinase-like vesicle-associated, like"/>
    <property type="match status" value="1"/>
</dbReference>
<feature type="region of interest" description="Disordered" evidence="14">
    <location>
        <begin position="1633"/>
        <end position="1691"/>
    </location>
</feature>
<dbReference type="GO" id="GO:0005516">
    <property type="term" value="F:calmodulin binding"/>
    <property type="evidence" value="ECO:0007669"/>
    <property type="project" value="UniProtKB-KW"/>
</dbReference>
<dbReference type="SUPFAM" id="SSF56112">
    <property type="entry name" value="Protein kinase-like (PK-like)"/>
    <property type="match status" value="1"/>
</dbReference>
<comment type="subunit">
    <text evidence="9">Interacts with calmodulin, in the presence of calcium.</text>
</comment>
<feature type="compositionally biased region" description="Basic and acidic residues" evidence="14">
    <location>
        <begin position="867"/>
        <end position="882"/>
    </location>
</feature>
<feature type="compositionally biased region" description="Basic and acidic residues" evidence="14">
    <location>
        <begin position="1543"/>
        <end position="1570"/>
    </location>
</feature>
<accession>A0A9Q1DBI6</accession>
<evidence type="ECO:0000256" key="4">
    <source>
        <dbReference type="ARBA" id="ARBA00006692"/>
    </source>
</evidence>
<evidence type="ECO:0000259" key="15">
    <source>
        <dbReference type="PROSITE" id="PS50011"/>
    </source>
</evidence>
<dbReference type="CDD" id="cd16162">
    <property type="entry name" value="OCRE_RBM5_like"/>
    <property type="match status" value="1"/>
</dbReference>
<keyword evidence="12" id="KW-0863">Zinc-finger</keyword>
<dbReference type="GO" id="GO:0003723">
    <property type="term" value="F:RNA binding"/>
    <property type="evidence" value="ECO:0007669"/>
    <property type="project" value="UniProtKB-UniRule"/>
</dbReference>
<feature type="compositionally biased region" description="Basic and acidic residues" evidence="14">
    <location>
        <begin position="1001"/>
        <end position="1010"/>
    </location>
</feature>
<evidence type="ECO:0000256" key="6">
    <source>
        <dbReference type="ARBA" id="ARBA00023136"/>
    </source>
</evidence>
<keyword evidence="12" id="KW-0479">Metal-binding</keyword>
<feature type="domain" description="C2H2-type" evidence="17">
    <location>
        <begin position="1698"/>
        <end position="1728"/>
    </location>
</feature>
<name>A0A9Q1DBI6_CONCO</name>
<comment type="cofactor">
    <cofactor evidence="1">
        <name>Ca(2+)</name>
        <dbReference type="ChEBI" id="CHEBI:29108"/>
    </cofactor>
</comment>
<evidence type="ECO:0000256" key="13">
    <source>
        <dbReference type="PROSITE-ProRule" id="PRU00176"/>
    </source>
</evidence>
<feature type="domain" description="Protein kinase" evidence="15">
    <location>
        <begin position="113"/>
        <end position="375"/>
    </location>
</feature>
<dbReference type="InterPro" id="IPR035979">
    <property type="entry name" value="RBD_domain_sf"/>
</dbReference>
<feature type="compositionally biased region" description="Basic and acidic residues" evidence="14">
    <location>
        <begin position="1779"/>
        <end position="1788"/>
    </location>
</feature>
<keyword evidence="5" id="KW-0112">Calmodulin-binding</keyword>
<feature type="region of interest" description="Disordered" evidence="14">
    <location>
        <begin position="1589"/>
        <end position="1616"/>
    </location>
</feature>
<feature type="compositionally biased region" description="Basic and acidic residues" evidence="14">
    <location>
        <begin position="1036"/>
        <end position="1054"/>
    </location>
</feature>
<evidence type="ECO:0000256" key="12">
    <source>
        <dbReference type="PROSITE-ProRule" id="PRU00042"/>
    </source>
</evidence>
<comment type="function">
    <text evidence="11">Does not appear to have detectable kinase activity.</text>
</comment>
<feature type="compositionally biased region" description="Basic and acidic residues" evidence="14">
    <location>
        <begin position="1164"/>
        <end position="1174"/>
    </location>
</feature>
<evidence type="ECO:0000256" key="7">
    <source>
        <dbReference type="ARBA" id="ARBA00023242"/>
    </source>
</evidence>
<comment type="caution">
    <text evidence="18">The sequence shown here is derived from an EMBL/GenBank/DDBJ whole genome shotgun (WGS) entry which is preliminary data.</text>
</comment>
<proteinExistence type="inferred from homology"/>
<keyword evidence="7" id="KW-0539">Nucleus</keyword>
<feature type="region of interest" description="Disordered" evidence="14">
    <location>
        <begin position="764"/>
        <end position="1076"/>
    </location>
</feature>
<feature type="region of interest" description="Disordered" evidence="14">
    <location>
        <begin position="1744"/>
        <end position="1800"/>
    </location>
</feature>
<dbReference type="InterPro" id="IPR012677">
    <property type="entry name" value="Nucleotide-bd_a/b_plait_sf"/>
</dbReference>
<dbReference type="FunFam" id="3.30.200.20:FF:000155">
    <property type="entry name" value="CaM kinase-like vesicle-associated, like"/>
    <property type="match status" value="1"/>
</dbReference>